<reference evidence="2" key="1">
    <citation type="journal article" date="2022" name="Mol. Ecol. Resour.">
        <title>The genomes of chicory, endive, great burdock and yacon provide insights into Asteraceae palaeo-polyploidization history and plant inulin production.</title>
        <authorList>
            <person name="Fan W."/>
            <person name="Wang S."/>
            <person name="Wang H."/>
            <person name="Wang A."/>
            <person name="Jiang F."/>
            <person name="Liu H."/>
            <person name="Zhao H."/>
            <person name="Xu D."/>
            <person name="Zhang Y."/>
        </authorList>
    </citation>
    <scope>NUCLEOTIDE SEQUENCE [LARGE SCALE GENOMIC DNA]</scope>
    <source>
        <strain evidence="2">cv. Yunnan</strain>
    </source>
</reference>
<dbReference type="Proteomes" id="UP001056120">
    <property type="component" value="Linkage Group LG17"/>
</dbReference>
<organism evidence="1 2">
    <name type="scientific">Smallanthus sonchifolius</name>
    <dbReference type="NCBI Taxonomy" id="185202"/>
    <lineage>
        <taxon>Eukaryota</taxon>
        <taxon>Viridiplantae</taxon>
        <taxon>Streptophyta</taxon>
        <taxon>Embryophyta</taxon>
        <taxon>Tracheophyta</taxon>
        <taxon>Spermatophyta</taxon>
        <taxon>Magnoliopsida</taxon>
        <taxon>eudicotyledons</taxon>
        <taxon>Gunneridae</taxon>
        <taxon>Pentapetalae</taxon>
        <taxon>asterids</taxon>
        <taxon>campanulids</taxon>
        <taxon>Asterales</taxon>
        <taxon>Asteraceae</taxon>
        <taxon>Asteroideae</taxon>
        <taxon>Heliantheae alliance</taxon>
        <taxon>Millerieae</taxon>
        <taxon>Smallanthus</taxon>
    </lineage>
</organism>
<protein>
    <submittedName>
        <fullName evidence="1">Uncharacterized protein</fullName>
    </submittedName>
</protein>
<evidence type="ECO:0000313" key="1">
    <source>
        <dbReference type="EMBL" id="KAI3760312.1"/>
    </source>
</evidence>
<accession>A0ACB9EN80</accession>
<proteinExistence type="predicted"/>
<reference evidence="1 2" key="2">
    <citation type="journal article" date="2022" name="Mol. Ecol. Resour.">
        <title>The genomes of chicory, endive, great burdock and yacon provide insights into Asteraceae paleo-polyploidization history and plant inulin production.</title>
        <authorList>
            <person name="Fan W."/>
            <person name="Wang S."/>
            <person name="Wang H."/>
            <person name="Wang A."/>
            <person name="Jiang F."/>
            <person name="Liu H."/>
            <person name="Zhao H."/>
            <person name="Xu D."/>
            <person name="Zhang Y."/>
        </authorList>
    </citation>
    <scope>NUCLEOTIDE SEQUENCE [LARGE SCALE GENOMIC DNA]</scope>
    <source>
        <strain evidence="2">cv. Yunnan</strain>
        <tissue evidence="1">Leaves</tissue>
    </source>
</reference>
<keyword evidence="2" id="KW-1185">Reference proteome</keyword>
<dbReference type="EMBL" id="CM042034">
    <property type="protein sequence ID" value="KAI3760312.1"/>
    <property type="molecule type" value="Genomic_DNA"/>
</dbReference>
<sequence>MASLTIAVILLSVLLSGSFFAVEVNGDSGGDGGAVELVSTVAEQREFDYFALAVQWPATYCSKSTKCCTQNGCCRGENSPSGFTIHGLWPDYNDGSWPSCCSGPAFDETEISSLLSALDKYWPTLSCSKSSTCHNKKGLFWAHEWGKRLPSSCKKHGTCSSSVTGDEYNYFITTLNLYFKYNVTEVLFEAGYVPSNSEKYPSAGIISAIENAFHTNPQLVCLNGALEEVRLCLTKDFKFRECVAGSDCPEYVSLPEFASLDVTKTAGGLISGADPAPFQLSNSIHKFLRGKSRRFKDLNKEEVAMGYAQLVIGPAGSGKSTYCSSLHQHCEATGRAIHIVNLDPAAENFDYPVAMDIRELISLDDVMEELGLGPNGGLLYCMEHLEENLDEWLSEELENYMEDDYLVFDCPGQIELFSHVPGLKNFVEHLQRKNFNVCAVYLLDSQFITDVTKFISGCMASLSAMVQLELPHVNILSKMDLVTRKRDIEDYLNPEPQTLLAELNQRMGPQFQKLNKALIELVDQYSMVSFVPLDLRKESSIQYVLSQIDNCIQFGEDADVKIKDFDEDEDQD</sequence>
<name>A0ACB9EN80_9ASTR</name>
<comment type="caution">
    <text evidence="1">The sequence shown here is derived from an EMBL/GenBank/DDBJ whole genome shotgun (WGS) entry which is preliminary data.</text>
</comment>
<gene>
    <name evidence="1" type="ORF">L1987_50706</name>
</gene>
<evidence type="ECO:0000313" key="2">
    <source>
        <dbReference type="Proteomes" id="UP001056120"/>
    </source>
</evidence>